<protein>
    <recommendedName>
        <fullName evidence="3">MarR family EPS-associated transcriptional regulator</fullName>
    </recommendedName>
</protein>
<dbReference type="InterPro" id="IPR036388">
    <property type="entry name" value="WH-like_DNA-bd_sf"/>
</dbReference>
<keyword evidence="2" id="KW-1185">Reference proteome</keyword>
<organism evidence="1 2">
    <name type="scientific">Polaromonas vacuolata</name>
    <dbReference type="NCBI Taxonomy" id="37448"/>
    <lineage>
        <taxon>Bacteria</taxon>
        <taxon>Pseudomonadati</taxon>
        <taxon>Pseudomonadota</taxon>
        <taxon>Betaproteobacteria</taxon>
        <taxon>Burkholderiales</taxon>
        <taxon>Comamonadaceae</taxon>
        <taxon>Polaromonas</taxon>
    </lineage>
</organism>
<proteinExistence type="predicted"/>
<dbReference type="Gene3D" id="1.10.10.10">
    <property type="entry name" value="Winged helix-like DNA-binding domain superfamily/Winged helix DNA-binding domain"/>
    <property type="match status" value="1"/>
</dbReference>
<dbReference type="AlphaFoldDB" id="A0A6H2H579"/>
<reference evidence="1 2" key="1">
    <citation type="submission" date="2020-04" db="EMBL/GenBank/DDBJ databases">
        <title>Complete genome of a Psychrophilic, Marine, Gas Vacuolate Bacterium Polaromonas vacuolata KCTC 22033T.</title>
        <authorList>
            <person name="Hwang K."/>
            <person name="Kim K.M."/>
        </authorList>
    </citation>
    <scope>NUCLEOTIDE SEQUENCE [LARGE SCALE GENOMIC DNA]</scope>
    <source>
        <strain evidence="1 2">KCTC 22033</strain>
    </source>
</reference>
<sequence length="116" mass="13308">MTPNELHEETHLKVMRLLEVNPRLSQREVSQSLGVSLGKTNFCIKALIDKGLLKVTSFRKSQNKLAYAYLLTPNGIAEKSEITQRFLKRKIAQYECLQAEIFALQLEVRSDKDSEK</sequence>
<name>A0A6H2H579_9BURK</name>
<dbReference type="Pfam" id="PF13412">
    <property type="entry name" value="HTH_24"/>
    <property type="match status" value="1"/>
</dbReference>
<gene>
    <name evidence="1" type="ORF">HC248_00272</name>
</gene>
<dbReference type="EMBL" id="CP051461">
    <property type="protein sequence ID" value="QJC55009.1"/>
    <property type="molecule type" value="Genomic_DNA"/>
</dbReference>
<evidence type="ECO:0000313" key="2">
    <source>
        <dbReference type="Proteomes" id="UP000502041"/>
    </source>
</evidence>
<dbReference type="KEGG" id="pvac:HC248_00272"/>
<dbReference type="NCBIfam" id="TIGR04176">
    <property type="entry name" value="MarR_EPS"/>
    <property type="match status" value="1"/>
</dbReference>
<evidence type="ECO:0008006" key="3">
    <source>
        <dbReference type="Google" id="ProtNLM"/>
    </source>
</evidence>
<dbReference type="InterPro" id="IPR026433">
    <property type="entry name" value="MarR_EPS"/>
</dbReference>
<dbReference type="InterPro" id="IPR036390">
    <property type="entry name" value="WH_DNA-bd_sf"/>
</dbReference>
<dbReference type="RefSeq" id="WP_168920931.1">
    <property type="nucleotide sequence ID" value="NZ_CP051461.1"/>
</dbReference>
<accession>A0A6H2H579</accession>
<dbReference type="Proteomes" id="UP000502041">
    <property type="component" value="Chromosome"/>
</dbReference>
<evidence type="ECO:0000313" key="1">
    <source>
        <dbReference type="EMBL" id="QJC55009.1"/>
    </source>
</evidence>
<dbReference type="SUPFAM" id="SSF46785">
    <property type="entry name" value="Winged helix' DNA-binding domain"/>
    <property type="match status" value="1"/>
</dbReference>